<protein>
    <submittedName>
        <fullName evidence="1">Jg10049 protein</fullName>
    </submittedName>
</protein>
<dbReference type="EMBL" id="CAKXAJ010026152">
    <property type="protein sequence ID" value="CAH2259333.1"/>
    <property type="molecule type" value="Genomic_DNA"/>
</dbReference>
<dbReference type="Proteomes" id="UP000838756">
    <property type="component" value="Unassembled WGS sequence"/>
</dbReference>
<evidence type="ECO:0000313" key="1">
    <source>
        <dbReference type="EMBL" id="CAH2259333.1"/>
    </source>
</evidence>
<proteinExistence type="predicted"/>
<organism evidence="1 2">
    <name type="scientific">Pararge aegeria aegeria</name>
    <dbReference type="NCBI Taxonomy" id="348720"/>
    <lineage>
        <taxon>Eukaryota</taxon>
        <taxon>Metazoa</taxon>
        <taxon>Ecdysozoa</taxon>
        <taxon>Arthropoda</taxon>
        <taxon>Hexapoda</taxon>
        <taxon>Insecta</taxon>
        <taxon>Pterygota</taxon>
        <taxon>Neoptera</taxon>
        <taxon>Endopterygota</taxon>
        <taxon>Lepidoptera</taxon>
        <taxon>Glossata</taxon>
        <taxon>Ditrysia</taxon>
        <taxon>Papilionoidea</taxon>
        <taxon>Nymphalidae</taxon>
        <taxon>Satyrinae</taxon>
        <taxon>Satyrini</taxon>
        <taxon>Parargina</taxon>
        <taxon>Pararge</taxon>
    </lineage>
</organism>
<evidence type="ECO:0000313" key="2">
    <source>
        <dbReference type="Proteomes" id="UP000838756"/>
    </source>
</evidence>
<reference evidence="1" key="1">
    <citation type="submission" date="2022-03" db="EMBL/GenBank/DDBJ databases">
        <authorList>
            <person name="Lindestad O."/>
        </authorList>
    </citation>
    <scope>NUCLEOTIDE SEQUENCE</scope>
</reference>
<sequence>MKSGQRARCQYCCDVLIFTGNCPRYVTKQRTLANRTHRESRESTCFIIKRFHIKLATAVQFSGVKQKLKRDEQRGN</sequence>
<dbReference type="AlphaFoldDB" id="A0A8S4S8T2"/>
<keyword evidence="2" id="KW-1185">Reference proteome</keyword>
<name>A0A8S4S8T2_9NEOP</name>
<comment type="caution">
    <text evidence="1">The sequence shown here is derived from an EMBL/GenBank/DDBJ whole genome shotgun (WGS) entry which is preliminary data.</text>
</comment>
<gene>
    <name evidence="1" type="primary">jg10049</name>
    <name evidence="1" type="ORF">PAEG_LOCUS23581</name>
</gene>
<accession>A0A8S4S8T2</accession>